<protein>
    <submittedName>
        <fullName evidence="4">SpoIIE family protein phosphatase</fullName>
    </submittedName>
</protein>
<evidence type="ECO:0000259" key="3">
    <source>
        <dbReference type="PROSITE" id="PS50112"/>
    </source>
</evidence>
<dbReference type="Gene3D" id="3.30.450.40">
    <property type="match status" value="2"/>
</dbReference>
<dbReference type="CDD" id="cd00130">
    <property type="entry name" value="PAS"/>
    <property type="match status" value="1"/>
</dbReference>
<keyword evidence="5" id="KW-1185">Reference proteome</keyword>
<dbReference type="SMART" id="SM00091">
    <property type="entry name" value="PAS"/>
    <property type="match status" value="1"/>
</dbReference>
<dbReference type="InterPro" id="IPR035965">
    <property type="entry name" value="PAS-like_dom_sf"/>
</dbReference>
<evidence type="ECO:0000313" key="4">
    <source>
        <dbReference type="EMBL" id="GAA2678709.1"/>
    </source>
</evidence>
<reference evidence="4 5" key="1">
    <citation type="journal article" date="2019" name="Int. J. Syst. Evol. Microbiol.">
        <title>The Global Catalogue of Microorganisms (GCM) 10K type strain sequencing project: providing services to taxonomists for standard genome sequencing and annotation.</title>
        <authorList>
            <consortium name="The Broad Institute Genomics Platform"/>
            <consortium name="The Broad Institute Genome Sequencing Center for Infectious Disease"/>
            <person name="Wu L."/>
            <person name="Ma J."/>
        </authorList>
    </citation>
    <scope>NUCLEOTIDE SEQUENCE [LARGE SCALE GENOMIC DNA]</scope>
    <source>
        <strain evidence="4 5">JCM 6835</strain>
    </source>
</reference>
<feature type="domain" description="PAS" evidence="3">
    <location>
        <begin position="185"/>
        <end position="229"/>
    </location>
</feature>
<dbReference type="Pfam" id="PF08448">
    <property type="entry name" value="PAS_4"/>
    <property type="match status" value="1"/>
</dbReference>
<dbReference type="InterPro" id="IPR029016">
    <property type="entry name" value="GAF-like_dom_sf"/>
</dbReference>
<dbReference type="SMART" id="SM00065">
    <property type="entry name" value="GAF"/>
    <property type="match status" value="1"/>
</dbReference>
<dbReference type="InterPro" id="IPR036457">
    <property type="entry name" value="PPM-type-like_dom_sf"/>
</dbReference>
<evidence type="ECO:0000256" key="2">
    <source>
        <dbReference type="SAM" id="MobiDB-lite"/>
    </source>
</evidence>
<dbReference type="InterPro" id="IPR001932">
    <property type="entry name" value="PPM-type_phosphatase-like_dom"/>
</dbReference>
<dbReference type="Pfam" id="PF13185">
    <property type="entry name" value="GAF_2"/>
    <property type="match status" value="1"/>
</dbReference>
<dbReference type="InterPro" id="IPR052016">
    <property type="entry name" value="Bact_Sigma-Reg"/>
</dbReference>
<evidence type="ECO:0000256" key="1">
    <source>
        <dbReference type="ARBA" id="ARBA00022801"/>
    </source>
</evidence>
<dbReference type="EMBL" id="BAAATE010000019">
    <property type="protein sequence ID" value="GAA2678709.1"/>
    <property type="molecule type" value="Genomic_DNA"/>
</dbReference>
<dbReference type="InterPro" id="IPR013656">
    <property type="entry name" value="PAS_4"/>
</dbReference>
<sequence length="714" mass="76657">MVALGRQFPPNETISASDEGDDQDALLKVLTEMLQEIGAHTGAIYRLSPDGQVLELAMMEGLPREFVQPWERVSLTAPIPVADALRDKRLVWVGSEEDMVRCYPTIAVALPYEFSLAAVPLSTPAGDYGAMFIVWSGSYPPPPAHTRERLTAAAAELAEKLQALAGKSPSRRRSGRHEAAPLTDPAEILGAMVARLPEGICTLDVKGRLTYISPRGAALLGESPLRLIGAQPWTVLPWLDDPVYEDRYRRAMISQQPSSFVALCPPERWLAFDLYPSISGITVRISPAPVETEAAPAHTLPIDVALPIRTGAIYHVLHLASTLTQAAGVRDVVTLVADQIMPAFGAQAVALLAAEEGLLRVVGHRGFPPHIIEQYGRLTLTSPTPSIRAMVTGVPNFFESHDELYQIYPSAVAPDDGMAAWALLPLIASGRPVGTCVLAFREPHPFTVEDRAVLTSLGGLIAQAMERARLYDAKSELARGLQEGLLPHALPRIPGLDAAARYLPGTEGMDIGGDFYDLIRLPDGAAAAIIGDVQGHNVTAAALMGQLRTAVRAYAAAGADPGEVMYRTNQMLTDLDPGLFASCVYVHLDLRRCEARLARAGHPEPLVRHPNGDVEVIHVPGGLLLGIEPETEYPCTNVPLEVGSLLALYTDGLIEVPGIDIDDGLAALGTRLASDGDQPLNELAESLIRNVEEVGRRSDDVALLLLRLAAEPLP</sequence>
<evidence type="ECO:0000313" key="5">
    <source>
        <dbReference type="Proteomes" id="UP001501666"/>
    </source>
</evidence>
<dbReference type="Gene3D" id="3.60.40.10">
    <property type="entry name" value="PPM-type phosphatase domain"/>
    <property type="match status" value="1"/>
</dbReference>
<dbReference type="SUPFAM" id="SSF55781">
    <property type="entry name" value="GAF domain-like"/>
    <property type="match status" value="2"/>
</dbReference>
<comment type="caution">
    <text evidence="4">The sequence shown here is derived from an EMBL/GenBank/DDBJ whole genome shotgun (WGS) entry which is preliminary data.</text>
</comment>
<dbReference type="PANTHER" id="PTHR43156">
    <property type="entry name" value="STAGE II SPORULATION PROTEIN E-RELATED"/>
    <property type="match status" value="1"/>
</dbReference>
<name>A0ABN3SKF3_9ACTN</name>
<dbReference type="PROSITE" id="PS50112">
    <property type="entry name" value="PAS"/>
    <property type="match status" value="1"/>
</dbReference>
<dbReference type="PANTHER" id="PTHR43156:SF2">
    <property type="entry name" value="STAGE II SPORULATION PROTEIN E"/>
    <property type="match status" value="1"/>
</dbReference>
<keyword evidence="1" id="KW-0378">Hydrolase</keyword>
<dbReference type="InterPro" id="IPR000014">
    <property type="entry name" value="PAS"/>
</dbReference>
<dbReference type="SUPFAM" id="SSF55785">
    <property type="entry name" value="PYP-like sensor domain (PAS domain)"/>
    <property type="match status" value="1"/>
</dbReference>
<dbReference type="Gene3D" id="3.30.450.20">
    <property type="entry name" value="PAS domain"/>
    <property type="match status" value="1"/>
</dbReference>
<feature type="region of interest" description="Disordered" evidence="2">
    <location>
        <begin position="1"/>
        <end position="20"/>
    </location>
</feature>
<organism evidence="4 5">
    <name type="scientific">Nonomuraea recticatena</name>
    <dbReference type="NCBI Taxonomy" id="46178"/>
    <lineage>
        <taxon>Bacteria</taxon>
        <taxon>Bacillati</taxon>
        <taxon>Actinomycetota</taxon>
        <taxon>Actinomycetes</taxon>
        <taxon>Streptosporangiales</taxon>
        <taxon>Streptosporangiaceae</taxon>
        <taxon>Nonomuraea</taxon>
    </lineage>
</organism>
<dbReference type="Proteomes" id="UP001501666">
    <property type="component" value="Unassembled WGS sequence"/>
</dbReference>
<gene>
    <name evidence="4" type="ORF">GCM10010412_062120</name>
</gene>
<accession>A0ABN3SKF3</accession>
<dbReference type="SMART" id="SM00331">
    <property type="entry name" value="PP2C_SIG"/>
    <property type="match status" value="1"/>
</dbReference>
<dbReference type="Pfam" id="PF07228">
    <property type="entry name" value="SpoIIE"/>
    <property type="match status" value="1"/>
</dbReference>
<dbReference type="InterPro" id="IPR003018">
    <property type="entry name" value="GAF"/>
</dbReference>
<proteinExistence type="predicted"/>